<evidence type="ECO:0000313" key="9">
    <source>
        <dbReference type="EMBL" id="MBB3167580.1"/>
    </source>
</evidence>
<dbReference type="Pfam" id="PF00034">
    <property type="entry name" value="Cytochrom_C"/>
    <property type="match status" value="1"/>
</dbReference>
<dbReference type="PROSITE" id="PS51007">
    <property type="entry name" value="CYTC"/>
    <property type="match status" value="1"/>
</dbReference>
<organism evidence="9 10">
    <name type="scientific">Simiduia aestuariiviva</name>
    <dbReference type="NCBI Taxonomy" id="1510459"/>
    <lineage>
        <taxon>Bacteria</taxon>
        <taxon>Pseudomonadati</taxon>
        <taxon>Pseudomonadota</taxon>
        <taxon>Gammaproteobacteria</taxon>
        <taxon>Cellvibrionales</taxon>
        <taxon>Cellvibrionaceae</taxon>
        <taxon>Simiduia</taxon>
    </lineage>
</organism>
<dbReference type="PANTHER" id="PTHR30600">
    <property type="entry name" value="CYTOCHROME C PEROXIDASE-RELATED"/>
    <property type="match status" value="1"/>
</dbReference>
<keyword evidence="9" id="KW-0575">Peroxidase</keyword>
<evidence type="ECO:0000256" key="3">
    <source>
        <dbReference type="ARBA" id="ARBA00022723"/>
    </source>
</evidence>
<gene>
    <name evidence="9" type="ORF">FHS30_000756</name>
</gene>
<evidence type="ECO:0000256" key="2">
    <source>
        <dbReference type="ARBA" id="ARBA00022617"/>
    </source>
</evidence>
<keyword evidence="2 7" id="KW-0349">Heme</keyword>
<dbReference type="GO" id="GO:0020037">
    <property type="term" value="F:heme binding"/>
    <property type="evidence" value="ECO:0007669"/>
    <property type="project" value="InterPro"/>
</dbReference>
<feature type="domain" description="Cytochrome c" evidence="8">
    <location>
        <begin position="69"/>
        <end position="202"/>
    </location>
</feature>
<keyword evidence="4" id="KW-0732">Signal</keyword>
<dbReference type="InterPro" id="IPR051395">
    <property type="entry name" value="Cytochrome_c_Peroxidase/MauG"/>
</dbReference>
<dbReference type="GO" id="GO:0009055">
    <property type="term" value="F:electron transfer activity"/>
    <property type="evidence" value="ECO:0007669"/>
    <property type="project" value="InterPro"/>
</dbReference>
<dbReference type="InterPro" id="IPR036909">
    <property type="entry name" value="Cyt_c-like_dom_sf"/>
</dbReference>
<evidence type="ECO:0000256" key="1">
    <source>
        <dbReference type="ARBA" id="ARBA00004196"/>
    </source>
</evidence>
<evidence type="ECO:0000256" key="5">
    <source>
        <dbReference type="ARBA" id="ARBA00023002"/>
    </source>
</evidence>
<dbReference type="InterPro" id="IPR004852">
    <property type="entry name" value="Di-haem_cyt_c_peroxidsae"/>
</dbReference>
<sequence length="239" mass="26469">MGTTPAALLQKLNSNESYKHLFSVAFPNANQHITLDQIYAAVAAFETSLVSLNSRYDRYAHGHQDALSDTEIAGLNIFRSFVARCAECHTPPLFTNQQIAVIGVAEPMGQSFDYGAGTIFNNPSWKGGFKVPSLRNIARTAPYMHNGVFKSLKEAAQFYTNGRGHALDTERKKELLLHWHIWEPNLTDEELDQLVAFMHTLTDEQFTPPIPKALPSGLPPIGVLPSPLADTLTSKHLKN</sequence>
<keyword evidence="5" id="KW-0560">Oxidoreductase</keyword>
<dbReference type="AlphaFoldDB" id="A0A839ULZ0"/>
<comment type="subcellular location">
    <subcellularLocation>
        <location evidence="1">Cell envelope</location>
    </subcellularLocation>
</comment>
<keyword evidence="3 7" id="KW-0479">Metal-binding</keyword>
<evidence type="ECO:0000256" key="6">
    <source>
        <dbReference type="ARBA" id="ARBA00023004"/>
    </source>
</evidence>
<accession>A0A839ULZ0</accession>
<comment type="caution">
    <text evidence="9">The sequence shown here is derived from an EMBL/GenBank/DDBJ whole genome shotgun (WGS) entry which is preliminary data.</text>
</comment>
<dbReference type="GO" id="GO:0046872">
    <property type="term" value="F:metal ion binding"/>
    <property type="evidence" value="ECO:0007669"/>
    <property type="project" value="UniProtKB-KW"/>
</dbReference>
<evidence type="ECO:0000313" key="10">
    <source>
        <dbReference type="Proteomes" id="UP000559987"/>
    </source>
</evidence>
<protein>
    <submittedName>
        <fullName evidence="9">Cytochrome c peroxidase</fullName>
    </submittedName>
</protein>
<dbReference type="PANTHER" id="PTHR30600:SF10">
    <property type="entry name" value="BLL6722 PROTEIN"/>
    <property type="match status" value="1"/>
</dbReference>
<dbReference type="InterPro" id="IPR009056">
    <property type="entry name" value="Cyt_c-like_dom"/>
</dbReference>
<dbReference type="Gene3D" id="1.10.760.10">
    <property type="entry name" value="Cytochrome c-like domain"/>
    <property type="match status" value="2"/>
</dbReference>
<dbReference type="EMBL" id="JACHXZ010000001">
    <property type="protein sequence ID" value="MBB3167580.1"/>
    <property type="molecule type" value="Genomic_DNA"/>
</dbReference>
<proteinExistence type="predicted"/>
<dbReference type="GO" id="GO:0030313">
    <property type="term" value="C:cell envelope"/>
    <property type="evidence" value="ECO:0007669"/>
    <property type="project" value="UniProtKB-SubCell"/>
</dbReference>
<dbReference type="SUPFAM" id="SSF46626">
    <property type="entry name" value="Cytochrome c"/>
    <property type="match status" value="2"/>
</dbReference>
<keyword evidence="10" id="KW-1185">Reference proteome</keyword>
<dbReference type="GO" id="GO:0004130">
    <property type="term" value="F:cytochrome-c peroxidase activity"/>
    <property type="evidence" value="ECO:0007669"/>
    <property type="project" value="TreeGrafter"/>
</dbReference>
<reference evidence="9 10" key="1">
    <citation type="submission" date="2020-08" db="EMBL/GenBank/DDBJ databases">
        <title>Genomic Encyclopedia of Type Strains, Phase III (KMG-III): the genomes of soil and plant-associated and newly described type strains.</title>
        <authorList>
            <person name="Whitman W."/>
        </authorList>
    </citation>
    <scope>NUCLEOTIDE SEQUENCE [LARGE SCALE GENOMIC DNA]</scope>
    <source>
        <strain evidence="9 10">CECT 8571</strain>
    </source>
</reference>
<evidence type="ECO:0000256" key="7">
    <source>
        <dbReference type="PROSITE-ProRule" id="PRU00433"/>
    </source>
</evidence>
<evidence type="ECO:0000259" key="8">
    <source>
        <dbReference type="PROSITE" id="PS51007"/>
    </source>
</evidence>
<dbReference type="Proteomes" id="UP000559987">
    <property type="component" value="Unassembled WGS sequence"/>
</dbReference>
<name>A0A839ULZ0_9GAMM</name>
<keyword evidence="6 7" id="KW-0408">Iron</keyword>
<dbReference type="Pfam" id="PF03150">
    <property type="entry name" value="CCP_MauG"/>
    <property type="match status" value="1"/>
</dbReference>
<evidence type="ECO:0000256" key="4">
    <source>
        <dbReference type="ARBA" id="ARBA00022729"/>
    </source>
</evidence>